<gene>
    <name evidence="11" type="ORF">TAV2_LOCUS8323</name>
</gene>
<dbReference type="CDD" id="cd00018">
    <property type="entry name" value="AP2"/>
    <property type="match status" value="1"/>
</dbReference>
<sequence>MANCEETSALELIRQHLLNDFSLAESFSFIADLNFLNSSNTHCGQTCSSPESSASDATHQIFGYEFNTMTSPTENMPNPFDFEANPQIISPRASKLSERRPLINISIPQGRNIQPEEICGFSQVSCRKVSDSGERRHYRGVRRRPWGKFAAEIRDPKRRGSRVWLGTYDTAVEAAKAYDRAAFNMRGSKAIVNFPHEIGASSESDPPVGTCRKRRRAARGGGEERAKPKGKQSSESDVKTEEGTASDACPLTPSSWSDVWESADGNGIFDDLPLSPLSTHFSLGYPHLMVI</sequence>
<evidence type="ECO:0000256" key="7">
    <source>
        <dbReference type="ARBA" id="ARBA00023242"/>
    </source>
</evidence>
<evidence type="ECO:0000256" key="8">
    <source>
        <dbReference type="ARBA" id="ARBA00024343"/>
    </source>
</evidence>
<comment type="subcellular location">
    <subcellularLocation>
        <location evidence="1">Nucleus</location>
    </subcellularLocation>
</comment>
<feature type="region of interest" description="Disordered" evidence="9">
    <location>
        <begin position="198"/>
        <end position="258"/>
    </location>
</feature>
<dbReference type="InterPro" id="IPR036955">
    <property type="entry name" value="AP2/ERF_dom_sf"/>
</dbReference>
<evidence type="ECO:0000256" key="3">
    <source>
        <dbReference type="ARBA" id="ARBA00023015"/>
    </source>
</evidence>
<dbReference type="Proteomes" id="UP000836841">
    <property type="component" value="Unassembled WGS sequence"/>
</dbReference>
<feature type="domain" description="AP2/ERF" evidence="10">
    <location>
        <begin position="137"/>
        <end position="195"/>
    </location>
</feature>
<evidence type="ECO:0000313" key="11">
    <source>
        <dbReference type="EMBL" id="CAH2049663.1"/>
    </source>
</evidence>
<keyword evidence="2" id="KW-0936">Ethylene signaling pathway</keyword>
<keyword evidence="6" id="KW-0804">Transcription</keyword>
<dbReference type="GO" id="GO:0006950">
    <property type="term" value="P:response to stress"/>
    <property type="evidence" value="ECO:0007669"/>
    <property type="project" value="UniProtKB-ARBA"/>
</dbReference>
<evidence type="ECO:0000256" key="4">
    <source>
        <dbReference type="ARBA" id="ARBA00023125"/>
    </source>
</evidence>
<evidence type="ECO:0000256" key="5">
    <source>
        <dbReference type="ARBA" id="ARBA00023159"/>
    </source>
</evidence>
<dbReference type="SUPFAM" id="SSF54171">
    <property type="entry name" value="DNA-binding domain"/>
    <property type="match status" value="1"/>
</dbReference>
<evidence type="ECO:0000256" key="2">
    <source>
        <dbReference type="ARBA" id="ARBA00022745"/>
    </source>
</evidence>
<dbReference type="InterPro" id="IPR016177">
    <property type="entry name" value="DNA-bd_dom_sf"/>
</dbReference>
<comment type="caution">
    <text evidence="11">The sequence shown here is derived from an EMBL/GenBank/DDBJ whole genome shotgun (WGS) entry which is preliminary data.</text>
</comment>
<dbReference type="PROSITE" id="PS51032">
    <property type="entry name" value="AP2_ERF"/>
    <property type="match status" value="1"/>
</dbReference>
<dbReference type="InterPro" id="IPR044808">
    <property type="entry name" value="ERF_plant"/>
</dbReference>
<dbReference type="Gene3D" id="3.30.730.10">
    <property type="entry name" value="AP2/ERF domain"/>
    <property type="match status" value="1"/>
</dbReference>
<evidence type="ECO:0000256" key="1">
    <source>
        <dbReference type="ARBA" id="ARBA00004123"/>
    </source>
</evidence>
<organism evidence="11 12">
    <name type="scientific">Thlaspi arvense</name>
    <name type="common">Field penny-cress</name>
    <dbReference type="NCBI Taxonomy" id="13288"/>
    <lineage>
        <taxon>Eukaryota</taxon>
        <taxon>Viridiplantae</taxon>
        <taxon>Streptophyta</taxon>
        <taxon>Embryophyta</taxon>
        <taxon>Tracheophyta</taxon>
        <taxon>Spermatophyta</taxon>
        <taxon>Magnoliopsida</taxon>
        <taxon>eudicotyledons</taxon>
        <taxon>Gunneridae</taxon>
        <taxon>Pentapetalae</taxon>
        <taxon>rosids</taxon>
        <taxon>malvids</taxon>
        <taxon>Brassicales</taxon>
        <taxon>Brassicaceae</taxon>
        <taxon>Thlaspideae</taxon>
        <taxon>Thlaspi</taxon>
    </lineage>
</organism>
<dbReference type="GO" id="GO:0003700">
    <property type="term" value="F:DNA-binding transcription factor activity"/>
    <property type="evidence" value="ECO:0007669"/>
    <property type="project" value="InterPro"/>
</dbReference>
<dbReference type="EMBL" id="CAJVSB020000302">
    <property type="protein sequence ID" value="CAH2049663.1"/>
    <property type="molecule type" value="Genomic_DNA"/>
</dbReference>
<keyword evidence="4" id="KW-0238">DNA-binding</keyword>
<reference evidence="11 12" key="1">
    <citation type="submission" date="2022-03" db="EMBL/GenBank/DDBJ databases">
        <authorList>
            <person name="Nunn A."/>
            <person name="Chopra R."/>
            <person name="Nunn A."/>
            <person name="Contreras Garrido A."/>
        </authorList>
    </citation>
    <scope>NUCLEOTIDE SEQUENCE [LARGE SCALE GENOMIC DNA]</scope>
</reference>
<dbReference type="PANTHER" id="PTHR31190">
    <property type="entry name" value="DNA-BINDING DOMAIN"/>
    <property type="match status" value="1"/>
</dbReference>
<keyword evidence="12" id="KW-1185">Reference proteome</keyword>
<dbReference type="GO" id="GO:0009873">
    <property type="term" value="P:ethylene-activated signaling pathway"/>
    <property type="evidence" value="ECO:0007669"/>
    <property type="project" value="UniProtKB-KW"/>
</dbReference>
<keyword evidence="7" id="KW-0539">Nucleus</keyword>
<feature type="compositionally biased region" description="Basic and acidic residues" evidence="9">
    <location>
        <begin position="221"/>
        <end position="242"/>
    </location>
</feature>
<evidence type="ECO:0000313" key="12">
    <source>
        <dbReference type="Proteomes" id="UP000836841"/>
    </source>
</evidence>
<dbReference type="PANTHER" id="PTHR31190:SF499">
    <property type="entry name" value="ETHYLENE-RESPONSIVE TRANSCRIPTION FACTOR ERF105"/>
    <property type="match status" value="1"/>
</dbReference>
<comment type="similarity">
    <text evidence="8">Belongs to the AP2/ERF transcription factor family. ERF subfamily.</text>
</comment>
<dbReference type="GO" id="GO:0000976">
    <property type="term" value="F:transcription cis-regulatory region binding"/>
    <property type="evidence" value="ECO:0007669"/>
    <property type="project" value="UniProtKB-ARBA"/>
</dbReference>
<evidence type="ECO:0000259" key="10">
    <source>
        <dbReference type="PROSITE" id="PS51032"/>
    </source>
</evidence>
<name>A0AAU9RX89_THLAR</name>
<keyword evidence="3" id="KW-0805">Transcription regulation</keyword>
<accession>A0AAU9RX89</accession>
<evidence type="ECO:0000256" key="6">
    <source>
        <dbReference type="ARBA" id="ARBA00023163"/>
    </source>
</evidence>
<dbReference type="AlphaFoldDB" id="A0AAU9RX89"/>
<dbReference type="SMART" id="SM00380">
    <property type="entry name" value="AP2"/>
    <property type="match status" value="1"/>
</dbReference>
<evidence type="ECO:0000256" key="9">
    <source>
        <dbReference type="SAM" id="MobiDB-lite"/>
    </source>
</evidence>
<dbReference type="InterPro" id="IPR001471">
    <property type="entry name" value="AP2/ERF_dom"/>
</dbReference>
<proteinExistence type="inferred from homology"/>
<protein>
    <recommendedName>
        <fullName evidence="10">AP2/ERF domain-containing protein</fullName>
    </recommendedName>
</protein>
<keyword evidence="5" id="KW-0010">Activator</keyword>
<dbReference type="FunFam" id="3.30.730.10:FF:000001">
    <property type="entry name" value="Ethylene-responsive transcription factor 2"/>
    <property type="match status" value="1"/>
</dbReference>
<dbReference type="PRINTS" id="PR00367">
    <property type="entry name" value="ETHRSPELEMNT"/>
</dbReference>
<dbReference type="Pfam" id="PF00847">
    <property type="entry name" value="AP2"/>
    <property type="match status" value="1"/>
</dbReference>
<dbReference type="GO" id="GO:0005634">
    <property type="term" value="C:nucleus"/>
    <property type="evidence" value="ECO:0007669"/>
    <property type="project" value="UniProtKB-SubCell"/>
</dbReference>